<evidence type="ECO:0000259" key="5">
    <source>
        <dbReference type="PROSITE" id="PS50893"/>
    </source>
</evidence>
<keyword evidence="4 6" id="KW-0067">ATP-binding</keyword>
<feature type="domain" description="ABC transporter" evidence="5">
    <location>
        <begin position="37"/>
        <end position="272"/>
    </location>
</feature>
<dbReference type="InterPro" id="IPR027417">
    <property type="entry name" value="P-loop_NTPase"/>
</dbReference>
<dbReference type="PROSITE" id="PS00211">
    <property type="entry name" value="ABC_TRANSPORTER_1"/>
    <property type="match status" value="1"/>
</dbReference>
<keyword evidence="2" id="KW-0677">Repeat</keyword>
<dbReference type="InterPro" id="IPR003439">
    <property type="entry name" value="ABC_transporter-like_ATP-bd"/>
</dbReference>
<keyword evidence="3" id="KW-0547">Nucleotide-binding</keyword>
<feature type="domain" description="ABC transporter" evidence="5">
    <location>
        <begin position="292"/>
        <end position="528"/>
    </location>
</feature>
<evidence type="ECO:0000256" key="3">
    <source>
        <dbReference type="ARBA" id="ARBA00022741"/>
    </source>
</evidence>
<evidence type="ECO:0000313" key="6">
    <source>
        <dbReference type="EMBL" id="THG33151.1"/>
    </source>
</evidence>
<dbReference type="AlphaFoldDB" id="A0A4S4FS84"/>
<evidence type="ECO:0000256" key="4">
    <source>
        <dbReference type="ARBA" id="ARBA00022840"/>
    </source>
</evidence>
<dbReference type="SMART" id="SM00382">
    <property type="entry name" value="AAA"/>
    <property type="match status" value="1"/>
</dbReference>
<dbReference type="RefSeq" id="WP_136425932.1">
    <property type="nucleotide sequence ID" value="NZ_SSSM01000001.1"/>
</dbReference>
<dbReference type="PANTHER" id="PTHR43790:SF9">
    <property type="entry name" value="GALACTOFURANOSE TRANSPORTER ATP-BINDING PROTEIN YTFR"/>
    <property type="match status" value="1"/>
</dbReference>
<dbReference type="SUPFAM" id="SSF52540">
    <property type="entry name" value="P-loop containing nucleoside triphosphate hydrolases"/>
    <property type="match status" value="2"/>
</dbReference>
<dbReference type="Proteomes" id="UP000309133">
    <property type="component" value="Unassembled WGS sequence"/>
</dbReference>
<dbReference type="Pfam" id="PF00005">
    <property type="entry name" value="ABC_tran"/>
    <property type="match status" value="2"/>
</dbReference>
<dbReference type="OrthoDB" id="39350at2"/>
<dbReference type="InterPro" id="IPR003593">
    <property type="entry name" value="AAA+_ATPase"/>
</dbReference>
<reference evidence="6 7" key="1">
    <citation type="submission" date="2019-04" db="EMBL/GenBank/DDBJ databases">
        <authorList>
            <person name="Jiang L."/>
        </authorList>
    </citation>
    <scope>NUCLEOTIDE SEQUENCE [LARGE SCALE GENOMIC DNA]</scope>
    <source>
        <strain evidence="6 7">YIM 131853</strain>
    </source>
</reference>
<proteinExistence type="predicted"/>
<dbReference type="PROSITE" id="PS50893">
    <property type="entry name" value="ABC_TRANSPORTER_2"/>
    <property type="match status" value="2"/>
</dbReference>
<dbReference type="GO" id="GO:0016887">
    <property type="term" value="F:ATP hydrolysis activity"/>
    <property type="evidence" value="ECO:0007669"/>
    <property type="project" value="InterPro"/>
</dbReference>
<dbReference type="Gene3D" id="3.40.50.300">
    <property type="entry name" value="P-loop containing nucleotide triphosphate hydrolases"/>
    <property type="match status" value="2"/>
</dbReference>
<dbReference type="GO" id="GO:0005524">
    <property type="term" value="F:ATP binding"/>
    <property type="evidence" value="ECO:0007669"/>
    <property type="project" value="UniProtKB-KW"/>
</dbReference>
<keyword evidence="1" id="KW-0813">Transport</keyword>
<dbReference type="EMBL" id="SSSM01000001">
    <property type="protein sequence ID" value="THG33151.1"/>
    <property type="molecule type" value="Genomic_DNA"/>
</dbReference>
<evidence type="ECO:0000256" key="2">
    <source>
        <dbReference type="ARBA" id="ARBA00022737"/>
    </source>
</evidence>
<gene>
    <name evidence="6" type="ORF">E6C64_01980</name>
</gene>
<evidence type="ECO:0000313" key="7">
    <source>
        <dbReference type="Proteomes" id="UP000309133"/>
    </source>
</evidence>
<organism evidence="6 7">
    <name type="scientific">Naasia lichenicola</name>
    <dbReference type="NCBI Taxonomy" id="2565933"/>
    <lineage>
        <taxon>Bacteria</taxon>
        <taxon>Bacillati</taxon>
        <taxon>Actinomycetota</taxon>
        <taxon>Actinomycetes</taxon>
        <taxon>Micrococcales</taxon>
        <taxon>Microbacteriaceae</taxon>
        <taxon>Naasia</taxon>
    </lineage>
</organism>
<name>A0A4S4FS84_9MICO</name>
<comment type="caution">
    <text evidence="6">The sequence shown here is derived from an EMBL/GenBank/DDBJ whole genome shotgun (WGS) entry which is preliminary data.</text>
</comment>
<protein>
    <submittedName>
        <fullName evidence="6">Sugar ABC transporter ATP-binding protein</fullName>
    </submittedName>
</protein>
<dbReference type="InterPro" id="IPR017871">
    <property type="entry name" value="ABC_transporter-like_CS"/>
</dbReference>
<dbReference type="InterPro" id="IPR050107">
    <property type="entry name" value="ABC_carbohydrate_import_ATPase"/>
</dbReference>
<accession>A0A4S4FS84</accession>
<evidence type="ECO:0000256" key="1">
    <source>
        <dbReference type="ARBA" id="ARBA00022448"/>
    </source>
</evidence>
<keyword evidence="7" id="KW-1185">Reference proteome</keyword>
<dbReference type="CDD" id="cd03216">
    <property type="entry name" value="ABC_Carb_Monos_I"/>
    <property type="match status" value="1"/>
</dbReference>
<dbReference type="CDD" id="cd03215">
    <property type="entry name" value="ABC_Carb_Monos_II"/>
    <property type="match status" value="1"/>
</dbReference>
<dbReference type="PANTHER" id="PTHR43790">
    <property type="entry name" value="CARBOHYDRATE TRANSPORT ATP-BINDING PROTEIN MG119-RELATED"/>
    <property type="match status" value="1"/>
</dbReference>
<sequence>MASRTPPPQDIETATVASVEPAATAAAASAAPGAVLVEVRDLIKHYGAVHAVDDVTFDVRAGEVHALVGENGAGKSTVAKMLAGAVSSTSGSITVDGSPLAGGSVRDARKAGVTCAFQELALVPDWTVAENLRLPDGAPLKGFSQKKATAAARELLAGLELAHIDPAAPVSTLSLADRQQVEIARAIAAKPKVLILDEASSALAPPGVQWLFRRIRELTATGSSVIYVSHRLGELAEIADRGTVLRDGRVAGSFVRGSWTDDQLISMMAGREATRHFPSAPPLSSTAPHPALDVENLVSSGVDGVTFRVEAGEILGVGGLQGHGQAELLRALFGAAPARADRWSIAGKHIRRLSPVSAVRHGAGYVPEDRKREGLALGLGVGENLVTPWLRTFGLGGRPLLASQGGWIKNVLASLSVRTRGPLEHAGALSGGNQQKLVFGRWTDRDRKLVLLHDPTRGIDVRAKQELYDAIIELSRQGVGVVWFSTEVEELVHVCHRVLVLYRGGIADELQGDRLTADAVVGAAVGAKTR</sequence>